<proteinExistence type="predicted"/>
<dbReference type="AlphaFoldDB" id="A0AAN7VXG8"/>
<dbReference type="PANTHER" id="PTHR38113">
    <property type="match status" value="1"/>
</dbReference>
<feature type="region of interest" description="Disordered" evidence="1">
    <location>
        <begin position="1"/>
        <end position="28"/>
    </location>
</feature>
<feature type="compositionally biased region" description="Acidic residues" evidence="1">
    <location>
        <begin position="158"/>
        <end position="183"/>
    </location>
</feature>
<evidence type="ECO:0000313" key="4">
    <source>
        <dbReference type="Proteomes" id="UP001310594"/>
    </source>
</evidence>
<evidence type="ECO:0000256" key="1">
    <source>
        <dbReference type="SAM" id="MobiDB-lite"/>
    </source>
</evidence>
<feature type="region of interest" description="Disordered" evidence="1">
    <location>
        <begin position="151"/>
        <end position="183"/>
    </location>
</feature>
<reference evidence="3" key="1">
    <citation type="submission" date="2023-08" db="EMBL/GenBank/DDBJ databases">
        <title>Black Yeasts Isolated from many extreme environments.</title>
        <authorList>
            <person name="Coleine C."/>
            <person name="Stajich J.E."/>
            <person name="Selbmann L."/>
        </authorList>
    </citation>
    <scope>NUCLEOTIDE SEQUENCE</scope>
    <source>
        <strain evidence="3">CCFEE 5810</strain>
    </source>
</reference>
<dbReference type="Proteomes" id="UP001310594">
    <property type="component" value="Unassembled WGS sequence"/>
</dbReference>
<evidence type="ECO:0000313" key="3">
    <source>
        <dbReference type="EMBL" id="KAK5690816.1"/>
    </source>
</evidence>
<gene>
    <name evidence="3" type="ORF">LTR97_011977</name>
</gene>
<feature type="domain" description="DUF2293" evidence="2">
    <location>
        <begin position="46"/>
        <end position="129"/>
    </location>
</feature>
<comment type="caution">
    <text evidence="3">The sequence shown here is derived from an EMBL/GenBank/DDBJ whole genome shotgun (WGS) entry which is preliminary data.</text>
</comment>
<sequence>MPAYTKTHSTSHNQPPMSGEPASSLPPNELSIEEYKRRREWNRGPIQDLFPRIPTKSLDRVLDLCIAKPFTYNLSQAKTWNARRLNSVVVAHVRHAHTNYDKLLREEHVERFEARRRSGEQLWKVLREWCPWEESNDVLRRSYEVTLLRPEERNPGDAEWDPMDIDELSECDEDDPGDPMDLD</sequence>
<organism evidence="3 4">
    <name type="scientific">Elasticomyces elasticus</name>
    <dbReference type="NCBI Taxonomy" id="574655"/>
    <lineage>
        <taxon>Eukaryota</taxon>
        <taxon>Fungi</taxon>
        <taxon>Dikarya</taxon>
        <taxon>Ascomycota</taxon>
        <taxon>Pezizomycotina</taxon>
        <taxon>Dothideomycetes</taxon>
        <taxon>Dothideomycetidae</taxon>
        <taxon>Mycosphaerellales</taxon>
        <taxon>Teratosphaeriaceae</taxon>
        <taxon>Elasticomyces</taxon>
    </lineage>
</organism>
<dbReference type="PANTHER" id="PTHR38113:SF1">
    <property type="entry name" value="DUF2293 DOMAIN-CONTAINING PROTEIN"/>
    <property type="match status" value="1"/>
</dbReference>
<dbReference type="EMBL" id="JAVRQU010000023">
    <property type="protein sequence ID" value="KAK5690816.1"/>
    <property type="molecule type" value="Genomic_DNA"/>
</dbReference>
<dbReference type="InterPro" id="IPR018744">
    <property type="entry name" value="DUF2293"/>
</dbReference>
<accession>A0AAN7VXG8</accession>
<evidence type="ECO:0000259" key="2">
    <source>
        <dbReference type="Pfam" id="PF10056"/>
    </source>
</evidence>
<protein>
    <recommendedName>
        <fullName evidence="2">DUF2293 domain-containing protein</fullName>
    </recommendedName>
</protein>
<feature type="compositionally biased region" description="Polar residues" evidence="1">
    <location>
        <begin position="1"/>
        <end position="16"/>
    </location>
</feature>
<dbReference type="Pfam" id="PF10056">
    <property type="entry name" value="DUF2293"/>
    <property type="match status" value="1"/>
</dbReference>
<name>A0AAN7VXG8_9PEZI</name>